<sequence length="519" mass="56878">MSKATIIAGVIMLGLGLAGGYWLSQNIGGSMVAEVSDSEPLYYRNPMNPSVTSPVPAQDSMGMDYIPVYAEEKSTPSERKILYYRNPMNPSVTSPTPMKDSMGMDYVPVYAEGESGDVVGTVKIDPVVVQNIGVRTAIAKSESISRTIRTVGRVDFNEERMARLHPKVQGWIEELYIDKTGETVVSDDILLSIYSPQLVSTQQEYLLALNNLAALGESPFEEIRHGAENLAKSSRERLQFLDVPEHQIRELEKSREIKKNIHIHSPVDGTVLRIGVRQGQHVTPQQELYMLADLREVWVLADIYENEIPWVNVGDDVEMTLTSVPGKTFTGEVAYIYPYSEAKTRTTKVRLVFDNPDLLLRPDMFSEVKILSDTRTNSIVVPSEAVVRSGGNPQVFVVREPGKFEPRVVTLGVESGGRIEVLDGVSDGEEVVTSAQFLVDSESKLREATAKMMEALKGGDPQTDADHSAHSGGHEGIDGSDSDMSGAGHGDSHSDMGHEMSDEPDHGMGEDAQGGMVHD</sequence>
<protein>
    <submittedName>
        <fullName evidence="8">Efflux RND transporter periplasmic adaptor subunit</fullName>
    </submittedName>
</protein>
<comment type="similarity">
    <text evidence="1">Belongs to the membrane fusion protein (MFP) (TC 8.A.1) family.</text>
</comment>
<dbReference type="GO" id="GO:0030288">
    <property type="term" value="C:outer membrane-bounded periplasmic space"/>
    <property type="evidence" value="ECO:0007669"/>
    <property type="project" value="TreeGrafter"/>
</dbReference>
<keyword evidence="2" id="KW-0813">Transport</keyword>
<dbReference type="SUPFAM" id="SSF111369">
    <property type="entry name" value="HlyD-like secretion proteins"/>
    <property type="match status" value="1"/>
</dbReference>
<dbReference type="Gene3D" id="6.10.140.730">
    <property type="match status" value="1"/>
</dbReference>
<proteinExistence type="inferred from homology"/>
<dbReference type="GO" id="GO:0022857">
    <property type="term" value="F:transmembrane transporter activity"/>
    <property type="evidence" value="ECO:0007669"/>
    <property type="project" value="InterPro"/>
</dbReference>
<organism evidence="8 9">
    <name type="scientific">Halioglobus maricola</name>
    <dbReference type="NCBI Taxonomy" id="2601894"/>
    <lineage>
        <taxon>Bacteria</taxon>
        <taxon>Pseudomonadati</taxon>
        <taxon>Pseudomonadota</taxon>
        <taxon>Gammaproteobacteria</taxon>
        <taxon>Cellvibrionales</taxon>
        <taxon>Halieaceae</taxon>
        <taxon>Halioglobus</taxon>
    </lineage>
</organism>
<dbReference type="EMBL" id="CP036422">
    <property type="protein sequence ID" value="QFU76372.1"/>
    <property type="molecule type" value="Genomic_DNA"/>
</dbReference>
<dbReference type="Proteomes" id="UP000326287">
    <property type="component" value="Chromosome"/>
</dbReference>
<feature type="domain" description="CzcB-like C-terminal circularly permuted SH3-like" evidence="7">
    <location>
        <begin position="379"/>
        <end position="439"/>
    </location>
</feature>
<feature type="region of interest" description="Disordered" evidence="3">
    <location>
        <begin position="457"/>
        <end position="519"/>
    </location>
</feature>
<keyword evidence="9" id="KW-1185">Reference proteome</keyword>
<evidence type="ECO:0000313" key="8">
    <source>
        <dbReference type="EMBL" id="QFU76372.1"/>
    </source>
</evidence>
<feature type="domain" description="CusB-like barrel-sandwich hybrid" evidence="5">
    <location>
        <begin position="163"/>
        <end position="290"/>
    </location>
</feature>
<evidence type="ECO:0000256" key="1">
    <source>
        <dbReference type="ARBA" id="ARBA00009477"/>
    </source>
</evidence>
<dbReference type="RefSeq" id="WP_153239515.1">
    <property type="nucleotide sequence ID" value="NZ_CP036422.1"/>
</dbReference>
<evidence type="ECO:0000259" key="4">
    <source>
        <dbReference type="Pfam" id="PF25869"/>
    </source>
</evidence>
<dbReference type="InterPro" id="IPR058792">
    <property type="entry name" value="Beta-barrel_RND_2"/>
</dbReference>
<dbReference type="InterPro" id="IPR006143">
    <property type="entry name" value="RND_pump_MFP"/>
</dbReference>
<dbReference type="AlphaFoldDB" id="A0A5P9NKV9"/>
<feature type="compositionally biased region" description="Basic and acidic residues" evidence="3">
    <location>
        <begin position="490"/>
        <end position="509"/>
    </location>
</feature>
<feature type="domain" description="CusB-like three alpha-helical bundle" evidence="4">
    <location>
        <begin position="198"/>
        <end position="257"/>
    </location>
</feature>
<dbReference type="GO" id="GO:0046914">
    <property type="term" value="F:transition metal ion binding"/>
    <property type="evidence" value="ECO:0007669"/>
    <property type="project" value="TreeGrafter"/>
</dbReference>
<dbReference type="PANTHER" id="PTHR30097:SF15">
    <property type="entry name" value="CATION EFFLUX SYSTEM PROTEIN CUSB"/>
    <property type="match status" value="1"/>
</dbReference>
<evidence type="ECO:0000313" key="9">
    <source>
        <dbReference type="Proteomes" id="UP000326287"/>
    </source>
</evidence>
<gene>
    <name evidence="8" type="ORF">EY643_12265</name>
</gene>
<evidence type="ECO:0000256" key="2">
    <source>
        <dbReference type="ARBA" id="ARBA00022448"/>
    </source>
</evidence>
<dbReference type="GO" id="GO:0016020">
    <property type="term" value="C:membrane"/>
    <property type="evidence" value="ECO:0007669"/>
    <property type="project" value="InterPro"/>
</dbReference>
<dbReference type="InterPro" id="IPR058790">
    <property type="entry name" value="BSH_CusB"/>
</dbReference>
<dbReference type="GO" id="GO:0060003">
    <property type="term" value="P:copper ion export"/>
    <property type="evidence" value="ECO:0007669"/>
    <property type="project" value="TreeGrafter"/>
</dbReference>
<feature type="compositionally biased region" description="Basic and acidic residues" evidence="3">
    <location>
        <begin position="464"/>
        <end position="477"/>
    </location>
</feature>
<accession>A0A5P9NKV9</accession>
<dbReference type="PANTHER" id="PTHR30097">
    <property type="entry name" value="CATION EFFLUX SYSTEM PROTEIN CUSB"/>
    <property type="match status" value="1"/>
</dbReference>
<feature type="domain" description="CusB-like beta-barrel" evidence="6">
    <location>
        <begin position="296"/>
        <end position="371"/>
    </location>
</feature>
<name>A0A5P9NKV9_9GAMM</name>
<dbReference type="Pfam" id="PF25954">
    <property type="entry name" value="Beta-barrel_RND_2"/>
    <property type="match status" value="1"/>
</dbReference>
<evidence type="ECO:0000259" key="5">
    <source>
        <dbReference type="Pfam" id="PF25919"/>
    </source>
</evidence>
<evidence type="ECO:0000259" key="6">
    <source>
        <dbReference type="Pfam" id="PF25954"/>
    </source>
</evidence>
<evidence type="ECO:0000256" key="3">
    <source>
        <dbReference type="SAM" id="MobiDB-lite"/>
    </source>
</evidence>
<dbReference type="FunFam" id="2.40.30.170:FF:000010">
    <property type="entry name" value="Efflux RND transporter periplasmic adaptor subunit"/>
    <property type="match status" value="1"/>
</dbReference>
<reference evidence="8 9" key="1">
    <citation type="submission" date="2019-02" db="EMBL/GenBank/DDBJ databases">
        <authorList>
            <person name="Li S.-H."/>
        </authorList>
    </citation>
    <scope>NUCLEOTIDE SEQUENCE [LARGE SCALE GENOMIC DNA]</scope>
    <source>
        <strain evidence="8 9">IMCC14385</strain>
    </source>
</reference>
<dbReference type="GO" id="GO:0015679">
    <property type="term" value="P:plasma membrane copper ion transport"/>
    <property type="evidence" value="ECO:0007669"/>
    <property type="project" value="TreeGrafter"/>
</dbReference>
<dbReference type="InterPro" id="IPR051909">
    <property type="entry name" value="MFP_Cation_Efflux"/>
</dbReference>
<dbReference type="NCBIfam" id="TIGR01730">
    <property type="entry name" value="RND_mfp"/>
    <property type="match status" value="1"/>
</dbReference>
<dbReference type="Pfam" id="PF25869">
    <property type="entry name" value="3HB_CusB"/>
    <property type="match status" value="1"/>
</dbReference>
<dbReference type="KEGG" id="halc:EY643_12265"/>
<dbReference type="InterPro" id="IPR058649">
    <property type="entry name" value="CzcB_C"/>
</dbReference>
<dbReference type="Pfam" id="PF25975">
    <property type="entry name" value="CzcB_C"/>
    <property type="match status" value="1"/>
</dbReference>
<dbReference type="Pfam" id="PF25919">
    <property type="entry name" value="BSH_CusB"/>
    <property type="match status" value="1"/>
</dbReference>
<dbReference type="Gene3D" id="2.40.420.20">
    <property type="match status" value="1"/>
</dbReference>
<dbReference type="InterPro" id="IPR058791">
    <property type="entry name" value="3HB_CusB"/>
</dbReference>
<evidence type="ECO:0000259" key="7">
    <source>
        <dbReference type="Pfam" id="PF25975"/>
    </source>
</evidence>
<dbReference type="OrthoDB" id="9806939at2"/>
<dbReference type="Gene3D" id="2.40.30.170">
    <property type="match status" value="1"/>
</dbReference>